<evidence type="ECO:0000313" key="4">
    <source>
        <dbReference type="EMBL" id="TXK06253.1"/>
    </source>
</evidence>
<keyword evidence="1" id="KW-0808">Transferase</keyword>
<evidence type="ECO:0000256" key="1">
    <source>
        <dbReference type="ARBA" id="ARBA00022679"/>
    </source>
</evidence>
<protein>
    <submittedName>
        <fullName evidence="4">Ribokinase</fullName>
    </submittedName>
</protein>
<dbReference type="Proteomes" id="UP000321196">
    <property type="component" value="Unassembled WGS sequence"/>
</dbReference>
<dbReference type="AlphaFoldDB" id="A0A5C8HT60"/>
<dbReference type="EMBL" id="VRSW01000001">
    <property type="protein sequence ID" value="TXK06253.1"/>
    <property type="molecule type" value="Genomic_DNA"/>
</dbReference>
<name>A0A5C8HT60_9MICO</name>
<organism evidence="4 5">
    <name type="scientific">Microbacterium mitrae</name>
    <dbReference type="NCBI Taxonomy" id="664640"/>
    <lineage>
        <taxon>Bacteria</taxon>
        <taxon>Bacillati</taxon>
        <taxon>Actinomycetota</taxon>
        <taxon>Actinomycetes</taxon>
        <taxon>Micrococcales</taxon>
        <taxon>Microbacteriaceae</taxon>
        <taxon>Microbacterium</taxon>
    </lineage>
</organism>
<evidence type="ECO:0000259" key="3">
    <source>
        <dbReference type="Pfam" id="PF00294"/>
    </source>
</evidence>
<dbReference type="SUPFAM" id="SSF53613">
    <property type="entry name" value="Ribokinase-like"/>
    <property type="match status" value="1"/>
</dbReference>
<reference evidence="4 5" key="1">
    <citation type="submission" date="2019-08" db="EMBL/GenBank/DDBJ databases">
        <authorList>
            <person name="Dong K."/>
        </authorList>
    </citation>
    <scope>NUCLEOTIDE SEQUENCE [LARGE SCALE GENOMIC DNA]</scope>
    <source>
        <strain evidence="4 5">M4-8</strain>
    </source>
</reference>
<evidence type="ECO:0000313" key="5">
    <source>
        <dbReference type="Proteomes" id="UP000321196"/>
    </source>
</evidence>
<dbReference type="Gene3D" id="3.40.1190.20">
    <property type="match status" value="1"/>
</dbReference>
<evidence type="ECO:0000256" key="2">
    <source>
        <dbReference type="ARBA" id="ARBA00022777"/>
    </source>
</evidence>
<keyword evidence="5" id="KW-1185">Reference proteome</keyword>
<dbReference type="InterPro" id="IPR029056">
    <property type="entry name" value="Ribokinase-like"/>
</dbReference>
<proteinExistence type="predicted"/>
<keyword evidence="2 4" id="KW-0418">Kinase</keyword>
<accession>A0A5C8HT60</accession>
<dbReference type="InterPro" id="IPR011611">
    <property type="entry name" value="PfkB_dom"/>
</dbReference>
<dbReference type="PANTHER" id="PTHR10584">
    <property type="entry name" value="SUGAR KINASE"/>
    <property type="match status" value="1"/>
</dbReference>
<dbReference type="OrthoDB" id="9795789at2"/>
<sequence length="275" mass="28987">MKIATIGDNVIDLYIAEGTSFVGGNCVNVAVYAKRAGAEQAAYFGVVGTDERGVDVLAALAAENVDTSGVTVRDGATAWCKIKRTDGDRSFIESDKGVSLFRVDDDLLRKVHGFDVAHMAYSGRMEDDVKYVSSVVPVSFDFSDRHSAEYISEIAPHVTYATFSGGDLALEQCEALAYTALNAGAKNVLVSRGAAGALFWSGQQAPVAVPGLPIDVVDTLGAGDTLIATFLVGQFAGLTVEESLVRATKHAAATCRTDGGFGRPIPLYTPIKTHN</sequence>
<dbReference type="RefSeq" id="WP_147825062.1">
    <property type="nucleotide sequence ID" value="NZ_BAAARG010000001.1"/>
</dbReference>
<gene>
    <name evidence="4" type="ORF">FVP60_04655</name>
</gene>
<dbReference type="GO" id="GO:0016301">
    <property type="term" value="F:kinase activity"/>
    <property type="evidence" value="ECO:0007669"/>
    <property type="project" value="UniProtKB-KW"/>
</dbReference>
<feature type="domain" description="Carbohydrate kinase PfkB" evidence="3">
    <location>
        <begin position="17"/>
        <end position="259"/>
    </location>
</feature>
<dbReference type="Pfam" id="PF00294">
    <property type="entry name" value="PfkB"/>
    <property type="match status" value="1"/>
</dbReference>
<dbReference type="PANTHER" id="PTHR10584:SF166">
    <property type="entry name" value="RIBOKINASE"/>
    <property type="match status" value="1"/>
</dbReference>
<comment type="caution">
    <text evidence="4">The sequence shown here is derived from an EMBL/GenBank/DDBJ whole genome shotgun (WGS) entry which is preliminary data.</text>
</comment>